<dbReference type="Pfam" id="PF01180">
    <property type="entry name" value="DHO_dh"/>
    <property type="match status" value="1"/>
</dbReference>
<dbReference type="InterPro" id="IPR050074">
    <property type="entry name" value="DHO_dehydrogenase"/>
</dbReference>
<sequence>MSIQSFVGPTYRNLIKPILFTQDAEKVHDHFSLVGNKLGSSSMTRKITSSIFSYKNESLEQNIDGILFANPIGLSAGFDYNGYMVQIMKDVGFGFNSVGTVTAKSYQGNKPPRLARLPKSKSLFVNKGFKSEGVKIVEKRLSAINLENNTIGVSVGSSNIPTINTVSKAIDDYIQTFSQLKDKNYIKYFELNISCPNASMSKGFGDSNNLKQLLTEVSALKISKPIYIKMANEVETENVDKLVQLGISKNINGFIFSNLVKDRKNPTLVKSEIAKFEGLKGNFSGKPTQANSNKLIKHVYKNFGKETIIIGCGGVFNANDAYEKIKCGASLVELITGMIFEGPQLIGEINKGLVNLLKKNGYTNISQAIGKGKKD</sequence>
<dbReference type="NCBIfam" id="NF003652">
    <property type="entry name" value="PRK05286.2-5"/>
    <property type="match status" value="1"/>
</dbReference>
<dbReference type="GO" id="GO:0044205">
    <property type="term" value="P:'de novo' UMP biosynthetic process"/>
    <property type="evidence" value="ECO:0007669"/>
    <property type="project" value="UniProtKB-UniPathway"/>
</dbReference>
<comment type="catalytic activity">
    <reaction evidence="13">
        <text>(S)-dihydroorotate + a quinone = orotate + a quinol</text>
        <dbReference type="Rhea" id="RHEA:30187"/>
        <dbReference type="ChEBI" id="CHEBI:24646"/>
        <dbReference type="ChEBI" id="CHEBI:30839"/>
        <dbReference type="ChEBI" id="CHEBI:30864"/>
        <dbReference type="ChEBI" id="CHEBI:132124"/>
        <dbReference type="EC" id="1.3.5.2"/>
    </reaction>
</comment>
<keyword evidence="12" id="KW-0472">Membrane</keyword>
<dbReference type="PROSITE" id="PS00912">
    <property type="entry name" value="DHODEHASE_2"/>
    <property type="match status" value="1"/>
</dbReference>
<evidence type="ECO:0000256" key="6">
    <source>
        <dbReference type="ARBA" id="ARBA00012791"/>
    </source>
</evidence>
<dbReference type="GO" id="GO:0106430">
    <property type="term" value="F:dihydroorotate dehydrogenase (quinone) activity"/>
    <property type="evidence" value="ECO:0007669"/>
    <property type="project" value="UniProtKB-EC"/>
</dbReference>
<evidence type="ECO:0000256" key="9">
    <source>
        <dbReference type="ARBA" id="ARBA00022643"/>
    </source>
</evidence>
<keyword evidence="11" id="KW-0560">Oxidoreductase</keyword>
<dbReference type="SUPFAM" id="SSF51395">
    <property type="entry name" value="FMN-linked oxidoreductases"/>
    <property type="match status" value="1"/>
</dbReference>
<dbReference type="InterPro" id="IPR005719">
    <property type="entry name" value="Dihydroorotate_DH_2"/>
</dbReference>
<dbReference type="GO" id="GO:0005886">
    <property type="term" value="C:plasma membrane"/>
    <property type="evidence" value="ECO:0007669"/>
    <property type="project" value="TreeGrafter"/>
</dbReference>
<keyword evidence="8" id="KW-0285">Flavoprotein</keyword>
<evidence type="ECO:0000256" key="8">
    <source>
        <dbReference type="ARBA" id="ARBA00022630"/>
    </source>
</evidence>
<name>A0A2M7X479_UNCKA</name>
<protein>
    <recommendedName>
        <fullName evidence="7 14">Dihydroorotate dehydrogenase (quinone)</fullName>
        <ecNumber evidence="6 14">1.3.5.2</ecNumber>
    </recommendedName>
</protein>
<keyword evidence="9" id="KW-0288">FMN</keyword>
<dbReference type="Gene3D" id="3.20.20.70">
    <property type="entry name" value="Aldolase class I"/>
    <property type="match status" value="1"/>
</dbReference>
<dbReference type="InterPro" id="IPR001295">
    <property type="entry name" value="Dihydroorotate_DH_CS"/>
</dbReference>
<proteinExistence type="inferred from homology"/>
<dbReference type="UniPathway" id="UPA00070">
    <property type="reaction ID" value="UER00946"/>
</dbReference>
<evidence type="ECO:0000313" key="17">
    <source>
        <dbReference type="Proteomes" id="UP000230683"/>
    </source>
</evidence>
<comment type="function">
    <text evidence="2">Catalyzes the conversion of dihydroorotate to orotate with quinone as electron acceptor.</text>
</comment>
<dbReference type="InterPro" id="IPR005720">
    <property type="entry name" value="Dihydroorotate_DH_cat"/>
</dbReference>
<comment type="similarity">
    <text evidence="5">Belongs to the dihydroorotate dehydrogenase family. Type 2 subfamily.</text>
</comment>
<dbReference type="Proteomes" id="UP000230683">
    <property type="component" value="Unassembled WGS sequence"/>
</dbReference>
<keyword evidence="10" id="KW-0665">Pyrimidine biosynthesis</keyword>
<dbReference type="GO" id="GO:0006207">
    <property type="term" value="P:'de novo' pyrimidine nucleobase biosynthetic process"/>
    <property type="evidence" value="ECO:0007669"/>
    <property type="project" value="UniProtKB-UniRule"/>
</dbReference>
<organism evidence="16 17">
    <name type="scientific">candidate division WWE3 bacterium CG_4_9_14_3_um_filter_34_6</name>
    <dbReference type="NCBI Taxonomy" id="1975079"/>
    <lineage>
        <taxon>Bacteria</taxon>
        <taxon>Katanobacteria</taxon>
    </lineage>
</organism>
<feature type="domain" description="Dihydroorotate dehydrogenase catalytic" evidence="15">
    <location>
        <begin position="59"/>
        <end position="357"/>
    </location>
</feature>
<evidence type="ECO:0000256" key="11">
    <source>
        <dbReference type="ARBA" id="ARBA00023002"/>
    </source>
</evidence>
<evidence type="ECO:0000256" key="5">
    <source>
        <dbReference type="ARBA" id="ARBA00005359"/>
    </source>
</evidence>
<dbReference type="EMBL" id="PFWY01000059">
    <property type="protein sequence ID" value="PJA40947.1"/>
    <property type="molecule type" value="Genomic_DNA"/>
</dbReference>
<evidence type="ECO:0000256" key="14">
    <source>
        <dbReference type="NCBIfam" id="TIGR01036"/>
    </source>
</evidence>
<dbReference type="InterPro" id="IPR013785">
    <property type="entry name" value="Aldolase_TIM"/>
</dbReference>
<evidence type="ECO:0000256" key="3">
    <source>
        <dbReference type="ARBA" id="ARBA00004370"/>
    </source>
</evidence>
<dbReference type="CDD" id="cd04738">
    <property type="entry name" value="DHOD_2_like"/>
    <property type="match status" value="1"/>
</dbReference>
<evidence type="ECO:0000256" key="1">
    <source>
        <dbReference type="ARBA" id="ARBA00001917"/>
    </source>
</evidence>
<evidence type="ECO:0000256" key="13">
    <source>
        <dbReference type="ARBA" id="ARBA00048639"/>
    </source>
</evidence>
<dbReference type="AlphaFoldDB" id="A0A2M7X479"/>
<comment type="subcellular location">
    <subcellularLocation>
        <location evidence="3">Membrane</location>
    </subcellularLocation>
</comment>
<comment type="cofactor">
    <cofactor evidence="1">
        <name>FMN</name>
        <dbReference type="ChEBI" id="CHEBI:58210"/>
    </cofactor>
</comment>
<evidence type="ECO:0000256" key="4">
    <source>
        <dbReference type="ARBA" id="ARBA00005161"/>
    </source>
</evidence>
<evidence type="ECO:0000313" key="16">
    <source>
        <dbReference type="EMBL" id="PJA40947.1"/>
    </source>
</evidence>
<reference evidence="17" key="1">
    <citation type="submission" date="2017-09" db="EMBL/GenBank/DDBJ databases">
        <title>Depth-based differentiation of microbial function through sediment-hosted aquifers and enrichment of novel symbionts in the deep terrestrial subsurface.</title>
        <authorList>
            <person name="Probst A.J."/>
            <person name="Ladd B."/>
            <person name="Jarett J.K."/>
            <person name="Geller-Mcgrath D.E."/>
            <person name="Sieber C.M.K."/>
            <person name="Emerson J.B."/>
            <person name="Anantharaman K."/>
            <person name="Thomas B.C."/>
            <person name="Malmstrom R."/>
            <person name="Stieglmeier M."/>
            <person name="Klingl A."/>
            <person name="Woyke T."/>
            <person name="Ryan C.M."/>
            <person name="Banfield J.F."/>
        </authorList>
    </citation>
    <scope>NUCLEOTIDE SEQUENCE [LARGE SCALE GENOMIC DNA]</scope>
</reference>
<accession>A0A2M7X479</accession>
<dbReference type="PANTHER" id="PTHR48109">
    <property type="entry name" value="DIHYDROOROTATE DEHYDROGENASE (QUINONE), MITOCHONDRIAL-RELATED"/>
    <property type="match status" value="1"/>
</dbReference>
<comment type="caution">
    <text evidence="16">The sequence shown here is derived from an EMBL/GenBank/DDBJ whole genome shotgun (WGS) entry which is preliminary data.</text>
</comment>
<dbReference type="EC" id="1.3.5.2" evidence="6 14"/>
<dbReference type="GO" id="GO:0005737">
    <property type="term" value="C:cytoplasm"/>
    <property type="evidence" value="ECO:0007669"/>
    <property type="project" value="InterPro"/>
</dbReference>
<dbReference type="NCBIfam" id="TIGR01036">
    <property type="entry name" value="pyrD_sub2"/>
    <property type="match status" value="1"/>
</dbReference>
<comment type="pathway">
    <text evidence="4">Pyrimidine metabolism; UMP biosynthesis via de novo pathway; orotate from (S)-dihydroorotate (quinone route): step 1/1.</text>
</comment>
<evidence type="ECO:0000259" key="15">
    <source>
        <dbReference type="Pfam" id="PF01180"/>
    </source>
</evidence>
<evidence type="ECO:0000256" key="7">
    <source>
        <dbReference type="ARBA" id="ARBA00018366"/>
    </source>
</evidence>
<gene>
    <name evidence="16" type="ORF">CO178_01280</name>
</gene>
<evidence type="ECO:0000256" key="2">
    <source>
        <dbReference type="ARBA" id="ARBA00003125"/>
    </source>
</evidence>
<evidence type="ECO:0000256" key="10">
    <source>
        <dbReference type="ARBA" id="ARBA00022975"/>
    </source>
</evidence>
<evidence type="ECO:0000256" key="12">
    <source>
        <dbReference type="ARBA" id="ARBA00023136"/>
    </source>
</evidence>
<dbReference type="PANTHER" id="PTHR48109:SF4">
    <property type="entry name" value="DIHYDROOROTATE DEHYDROGENASE (QUINONE), MITOCHONDRIAL"/>
    <property type="match status" value="1"/>
</dbReference>